<dbReference type="InterPro" id="IPR016181">
    <property type="entry name" value="Acyl_CoA_acyltransferase"/>
</dbReference>
<reference evidence="2 3" key="1">
    <citation type="submission" date="2016-10" db="EMBL/GenBank/DDBJ databases">
        <authorList>
            <person name="de Groot N.N."/>
        </authorList>
    </citation>
    <scope>NUCLEOTIDE SEQUENCE [LARGE SCALE GENOMIC DNA]</scope>
    <source>
        <strain evidence="2 3">DSM 17925</strain>
    </source>
</reference>
<accession>A0A1I0RDL4</accession>
<dbReference type="CDD" id="cd04301">
    <property type="entry name" value="NAT_SF"/>
    <property type="match status" value="1"/>
</dbReference>
<sequence length="275" mass="29582">MRRTRASDYSDVLDFMMARAAVAMFPITNLLEHGLGTNHRKAMTFWVNEPLTDVLGLTGEGMILPVFTSTQVPGIAQALLGQTVSGVVGTAAACATVKTALDLPAAALDRNEPHYELDLAELDMPDVDGLTLVPYTLAPRDVLIAWRTAYYIEALDVRPDDAPARAITHVDSALENDGYRVLMKGDTPMAVTGFNAKLPEIVMIGGVFTPPELRGNGYAGKALALHLAEARAKGVKRAVLSAANDTAAKAYERIKFKKMGTFNITVFDNPVTLHG</sequence>
<dbReference type="Pfam" id="PF00583">
    <property type="entry name" value="Acetyltransf_1"/>
    <property type="match status" value="1"/>
</dbReference>
<proteinExistence type="predicted"/>
<dbReference type="STRING" id="364200.SAMN04488515_2535"/>
<dbReference type="Gene3D" id="3.40.630.30">
    <property type="match status" value="1"/>
</dbReference>
<dbReference type="Proteomes" id="UP000199167">
    <property type="component" value="Unassembled WGS sequence"/>
</dbReference>
<name>A0A1I0RDL4_9RHOB</name>
<evidence type="ECO:0000313" key="2">
    <source>
        <dbReference type="EMBL" id="SEW38964.1"/>
    </source>
</evidence>
<protein>
    <submittedName>
        <fullName evidence="2">Acetyltransferase (GNAT) family protein</fullName>
    </submittedName>
</protein>
<keyword evidence="3" id="KW-1185">Reference proteome</keyword>
<dbReference type="SUPFAM" id="SSF55729">
    <property type="entry name" value="Acyl-CoA N-acyltransferases (Nat)"/>
    <property type="match status" value="1"/>
</dbReference>
<dbReference type="EMBL" id="FOIZ01000002">
    <property type="protein sequence ID" value="SEW38964.1"/>
    <property type="molecule type" value="Genomic_DNA"/>
</dbReference>
<gene>
    <name evidence="2" type="ORF">SAMN04488515_2535</name>
</gene>
<dbReference type="GO" id="GO:0016747">
    <property type="term" value="F:acyltransferase activity, transferring groups other than amino-acyl groups"/>
    <property type="evidence" value="ECO:0007669"/>
    <property type="project" value="InterPro"/>
</dbReference>
<dbReference type="OrthoDB" id="7365268at2"/>
<evidence type="ECO:0000313" key="3">
    <source>
        <dbReference type="Proteomes" id="UP000199167"/>
    </source>
</evidence>
<organism evidence="2 3">
    <name type="scientific">Cognatiyoonia koreensis</name>
    <dbReference type="NCBI Taxonomy" id="364200"/>
    <lineage>
        <taxon>Bacteria</taxon>
        <taxon>Pseudomonadati</taxon>
        <taxon>Pseudomonadota</taxon>
        <taxon>Alphaproteobacteria</taxon>
        <taxon>Rhodobacterales</taxon>
        <taxon>Paracoccaceae</taxon>
        <taxon>Cognatiyoonia</taxon>
    </lineage>
</organism>
<evidence type="ECO:0000259" key="1">
    <source>
        <dbReference type="PROSITE" id="PS51186"/>
    </source>
</evidence>
<dbReference type="AlphaFoldDB" id="A0A1I0RDL4"/>
<dbReference type="PROSITE" id="PS51186">
    <property type="entry name" value="GNAT"/>
    <property type="match status" value="1"/>
</dbReference>
<keyword evidence="2" id="KW-0808">Transferase</keyword>
<feature type="domain" description="N-acetyltransferase" evidence="1">
    <location>
        <begin position="130"/>
        <end position="275"/>
    </location>
</feature>
<dbReference type="InterPro" id="IPR000182">
    <property type="entry name" value="GNAT_dom"/>
</dbReference>